<keyword evidence="2" id="KW-1185">Reference proteome</keyword>
<dbReference type="GeneID" id="40831506"/>
<accession>A0A1G9WMY2</accession>
<dbReference type="RefSeq" id="WP_093657142.1">
    <property type="nucleotide sequence ID" value="NZ_FNHI01000014.1"/>
</dbReference>
<evidence type="ECO:0000313" key="2">
    <source>
        <dbReference type="Proteomes" id="UP000199063"/>
    </source>
</evidence>
<dbReference type="Proteomes" id="UP000199063">
    <property type="component" value="Unassembled WGS sequence"/>
</dbReference>
<organism evidence="1 2">
    <name type="scientific">Streptomyces wuyuanensis</name>
    <dbReference type="NCBI Taxonomy" id="1196353"/>
    <lineage>
        <taxon>Bacteria</taxon>
        <taxon>Bacillati</taxon>
        <taxon>Actinomycetota</taxon>
        <taxon>Actinomycetes</taxon>
        <taxon>Kitasatosporales</taxon>
        <taxon>Streptomycetaceae</taxon>
        <taxon>Streptomyces</taxon>
    </lineage>
</organism>
<dbReference type="GO" id="GO:0006355">
    <property type="term" value="P:regulation of DNA-templated transcription"/>
    <property type="evidence" value="ECO:0007669"/>
    <property type="project" value="InterPro"/>
</dbReference>
<evidence type="ECO:0000313" key="1">
    <source>
        <dbReference type="EMBL" id="SDM85707.1"/>
    </source>
</evidence>
<dbReference type="AlphaFoldDB" id="A0A1G9WMY2"/>
<protein>
    <submittedName>
        <fullName evidence="1">Ribbon-helix-helix protein, copG family</fullName>
    </submittedName>
</protein>
<dbReference type="EMBL" id="FNHI01000014">
    <property type="protein sequence ID" value="SDM85707.1"/>
    <property type="molecule type" value="Genomic_DNA"/>
</dbReference>
<gene>
    <name evidence="1" type="ORF">SAMN05444921_11492</name>
</gene>
<sequence length="84" mass="9296">MTERRIAARIDDEISAMVDELTAGGDTNPSDVLRAALRMYYGVSRRAWAIRDGDDLRPAVIGFSVDPSNAHQLTPVLLRRNARA</sequence>
<dbReference type="STRING" id="1196353.SAMN05444921_11492"/>
<dbReference type="OrthoDB" id="3816435at2"/>
<reference evidence="2" key="1">
    <citation type="submission" date="2016-10" db="EMBL/GenBank/DDBJ databases">
        <authorList>
            <person name="Varghese N."/>
            <person name="Submissions S."/>
        </authorList>
    </citation>
    <scope>NUCLEOTIDE SEQUENCE [LARGE SCALE GENOMIC DNA]</scope>
    <source>
        <strain evidence="2">CGMCC 4.7042</strain>
    </source>
</reference>
<proteinExistence type="predicted"/>
<name>A0A1G9WMY2_9ACTN</name>